<protein>
    <submittedName>
        <fullName evidence="8">Reverse transcriptase domain-containing protein</fullName>
    </submittedName>
</protein>
<feature type="domain" description="Reverse transcriptase" evidence="5">
    <location>
        <begin position="1972"/>
        <end position="2175"/>
    </location>
</feature>
<feature type="region of interest" description="Disordered" evidence="3">
    <location>
        <begin position="553"/>
        <end position="633"/>
    </location>
</feature>
<evidence type="ECO:0000313" key="9">
    <source>
        <dbReference type="Proteomes" id="UP001152797"/>
    </source>
</evidence>
<evidence type="ECO:0000313" key="6">
    <source>
        <dbReference type="EMBL" id="CAI4008471.1"/>
    </source>
</evidence>
<dbReference type="SUPFAM" id="SSF53335">
    <property type="entry name" value="S-adenosyl-L-methionine-dependent methyltransferases"/>
    <property type="match status" value="1"/>
</dbReference>
<dbReference type="EMBL" id="CAMXCT020004292">
    <property type="protein sequence ID" value="CAL1161846.1"/>
    <property type="molecule type" value="Genomic_DNA"/>
</dbReference>
<keyword evidence="1" id="KW-0489">Methyltransferase</keyword>
<proteinExistence type="predicted"/>
<dbReference type="Pfam" id="PF00145">
    <property type="entry name" value="DNA_methylase"/>
    <property type="match status" value="1"/>
</dbReference>
<dbReference type="InterPro" id="IPR001525">
    <property type="entry name" value="C5_MeTfrase"/>
</dbReference>
<dbReference type="InterPro" id="IPR000477">
    <property type="entry name" value="RT_dom"/>
</dbReference>
<keyword evidence="8" id="KW-0695">RNA-directed DNA polymerase</keyword>
<accession>A0A9P1GBZ4</accession>
<comment type="caution">
    <text evidence="6">The sequence shown here is derived from an EMBL/GenBank/DDBJ whole genome shotgun (WGS) entry which is preliminary data.</text>
</comment>
<evidence type="ECO:0000256" key="2">
    <source>
        <dbReference type="ARBA" id="ARBA00022679"/>
    </source>
</evidence>
<dbReference type="GO" id="GO:0003964">
    <property type="term" value="F:RNA-directed DNA polymerase activity"/>
    <property type="evidence" value="ECO:0007669"/>
    <property type="project" value="UniProtKB-KW"/>
</dbReference>
<reference evidence="7" key="2">
    <citation type="submission" date="2024-04" db="EMBL/GenBank/DDBJ databases">
        <authorList>
            <person name="Chen Y."/>
            <person name="Shah S."/>
            <person name="Dougan E. K."/>
            <person name="Thang M."/>
            <person name="Chan C."/>
        </authorList>
    </citation>
    <scope>NUCLEOTIDE SEQUENCE [LARGE SCALE GENOMIC DNA]</scope>
</reference>
<evidence type="ECO:0000256" key="3">
    <source>
        <dbReference type="SAM" id="MobiDB-lite"/>
    </source>
</evidence>
<evidence type="ECO:0000256" key="4">
    <source>
        <dbReference type="SAM" id="SignalP"/>
    </source>
</evidence>
<feature type="region of interest" description="Disordered" evidence="3">
    <location>
        <begin position="509"/>
        <end position="538"/>
    </location>
</feature>
<reference evidence="6" key="1">
    <citation type="submission" date="2022-10" db="EMBL/GenBank/DDBJ databases">
        <authorList>
            <person name="Chen Y."/>
            <person name="Dougan E. K."/>
            <person name="Chan C."/>
            <person name="Rhodes N."/>
            <person name="Thang M."/>
        </authorList>
    </citation>
    <scope>NUCLEOTIDE SEQUENCE</scope>
</reference>
<dbReference type="EMBL" id="CAMXCT010004292">
    <property type="protein sequence ID" value="CAI4008471.1"/>
    <property type="molecule type" value="Genomic_DNA"/>
</dbReference>
<dbReference type="InterPro" id="IPR029063">
    <property type="entry name" value="SAM-dependent_MTases_sf"/>
</dbReference>
<feature type="chain" id="PRO_5043272631" evidence="4">
    <location>
        <begin position="16"/>
        <end position="2633"/>
    </location>
</feature>
<evidence type="ECO:0000256" key="1">
    <source>
        <dbReference type="ARBA" id="ARBA00022603"/>
    </source>
</evidence>
<name>A0A9P1GBZ4_9DINO</name>
<organism evidence="6">
    <name type="scientific">Cladocopium goreaui</name>
    <dbReference type="NCBI Taxonomy" id="2562237"/>
    <lineage>
        <taxon>Eukaryota</taxon>
        <taxon>Sar</taxon>
        <taxon>Alveolata</taxon>
        <taxon>Dinophyceae</taxon>
        <taxon>Suessiales</taxon>
        <taxon>Symbiodiniaceae</taxon>
        <taxon>Cladocopium</taxon>
    </lineage>
</organism>
<sequence length="2633" mass="291512">MAFGLLLSFWLKIYSDKYSGGVVFLAFGKVRCGDMALALVGAGPGGAIPDLVGASHPPLDGGAITGHGGAALCLYAGLTQQQAVQFETMGQVEAPIGRGGQAYWALKTTGGSCGPKCCQCAPGDGACGCCVEAGDGDACGLAAVGAVNDCALPPHLLANKDGDGRTVAHLAAARGDNDVSLLRYLVETCLMPVKVLEMTDNWEGDVVDFLAEVIIRDPLDQKHLLLSAAHRTFVTAQCVINQGTVSLTILGGTVSQGKSGFHIKDVAHVMEHVIPSTDTLRHGIEVCAGIRALGEGMEANGFQIKVANDIREKFTQFMNHQGFPTTVTGDIGSHEVLMQIHECHAAPTALAAGFPCQPWSKLGDRRGSCDARAGTLRSILRAAYFLRCHTVLLECVTGAREDKKVLQQLKQWCSITKFNAREVTLDLNQIWCAHRTVPRLLPDTESVAPTLKDSFDQLDEVTTPKHGDTSPRLNQPQPKIGSPPVDDPEVAEHTEVPSVQHCAQTPSAIGMDPAAIQPNDGPKSPTPAASDSDQHGEVPVGAGIKQEIHNQPPAQKLEEHHKQPGTRTPEPEKTTKQPGPRTPEPEKTTKQPASRAQEPGQHEANQPDEIEVEPSKPASPIHVATPPPSEVAKQEHDDLGVVRLVFPFSQEPLLQKIRKPATVQSLLLAEQAMGHIGPKAIATNNMGHQLNLQAQIEPFQQIHFHETTPVTPCPIATQAGRHPNLHGQNLQSRFELLIHQQSWVAVDEMNFYLSQFQHIAKCTLLPAFQLPADHGYNQALTGVGKWVEQLRAHISEGTEPAASACLIGHHWIPFLVRQHEGQLIIQSSMDGGEILADILHLYSDDLNYHDHAPAWTALDPKIQIREVPYEFQGDCGFQTAIWISNHDCTISECQAITASQASIWRDHFQHHMLVTGQAYATIQTATFALGGAKAGETLEHSLAELLRSHGVPNDAAIDRAQEIFLKLGRQAISQVMRAPQPWRELKAKANSQHPKVQLVHPSELQDAIRARAETGKPVGQGRKKKPAPKQQVRLQPDDVSIPDGIFRQEPNIPLQQLTLPQIGPDAQGVVVTDSVTAAPFLKMKQPVSKHGLALLILDHAAPSIQQMGEIIRFPGRCTRTSEPILAAARLLQIGASIVSRNEPVHKRTIDETPNRVVRLLAFRDEWDGDWTQFIKNPVKQILGHLPELQTPAQGESSILDLWDRQFVTHRLERSSPASAQTFIVTVRIAFTDLQPLLSHNGKSGVYLEPRTEDGRSPDASFRVIWLPQHDRNGLQATVQTSPQWCCLARNGVKHGLRTTESFAEALHNQFKPSTPWIDSSALQSYTVGPFPAGSTRAAILKICKAWDWNAKPIQPKARSADGRGVLWQLLAANMPGSEVYQLAHGDVLVTPDPPKKAAGAIASTDVQASAKTLAVLAKTPAVEPTDDPWAQYDPWSIPAKKSRMTPQPTVTKTDLEAMEQRMDQKIRATALKPESEDSSMGIDDERVTQLEHRMNQLEVSMQQQQHTVQSHHTEVQQQLHQMRNQVEQQGTTFHALLDQRFTEQLSEIERIMAKRPKTNECIRFLPGAPAPRISSNAASIGGKHVGVLAQTHDLLQAITSRIVLQSHGPRFLMGDFNLDLWNMCPYGDGLMHCRGNKLKSILPLCRPLKGSLINQNSTGPCGSILKMALTVTSNKPPFQVTIGSIFTGRASSDESRVIATLSNPDKTGFRKYWPTRAVQAAGTLSEIPRAPPDYEASTRLLAGFLADFTAMEKALIKHRRVEARKSRLADPHRIYKDTAQPRAMPVQTLLTSLSTTVEAATDDGQVSYPAGDLDLDLPVFGPNGPLLMAQHQQGLILTDPDTIQPGDCLTQERWLAKRADMFTQFADLWTKKWDKHRHTPEDTWQPFCQFVETHLPQPPEDMPYHPITLQVWMKEVQRKRSSTAAGPDGVSKQDLMNMPVNLTNQMLEMFWHIEQGAPWPIELQTGLITAIEKHQHAADPSAFRPICVLSLAYRVWSSIRTKEILSWLAKFSPPGLIGNRSKKETMIERTWYDDTSIHGCISDIVKCYNCLPRIPVIAIAKRMRIPNEILSPWIRAITALERRFVITGGAGPGLRSTTGFPEGDPLSVTAMYMINLVLFQWVQLATPTIQLWTFVDNIETTGSSPEEVLDSLTSIDEFCTILDIQLDTKKTIFWATTTQAREYMRLSGQTVVYDTKDLGGQMVFCRRHTNRVVRARPNDLTDFWPRLARSPAPISQKELSLRVAAWPKALHGISTTIYGSDHINKLRTRALRSLGWTNKGMHPMLQLSCLSDVRSDPGYWCMWQTVISFRRFADPLPSYEVMDYFVLHPEKRIDPGPCGVLFQRLHQIAWVWLGEGWFRDHQGFDIHIFHSPLQLLKSRLKHGWRTFVCAVAAERKSMQGLARADVEFVSHLFQQLDPHQQGYVRYALNGSFYTRDKLKHSGVVEETSCIWCDAEDSVVHRHWHCPHTQDARSQLPQTLLLAVDSLPACTLNHGWLTLPEELHVFQQFLIDTPDRSKQFCPVPAQAHVANIFTDGSACLPNDPLLRVATWGVVIADLETDTFPVLAQGGVPGLLQTVLRAEIWATIEMQPQTEQLNMHKPFFQLSFGRFGKTCANFTYCAKNGVLHCFICLLQ</sequence>
<gene>
    <name evidence="6" type="ORF">C1SCF055_LOCUS33914</name>
</gene>
<keyword evidence="4" id="KW-0732">Signal</keyword>
<dbReference type="GO" id="GO:0032259">
    <property type="term" value="P:methylation"/>
    <property type="evidence" value="ECO:0007669"/>
    <property type="project" value="UniProtKB-KW"/>
</dbReference>
<feature type="region of interest" description="Disordered" evidence="3">
    <location>
        <begin position="460"/>
        <end position="496"/>
    </location>
</feature>
<dbReference type="Proteomes" id="UP001152797">
    <property type="component" value="Unassembled WGS sequence"/>
</dbReference>
<keyword evidence="9" id="KW-1185">Reference proteome</keyword>
<dbReference type="EMBL" id="CAMXCT030004292">
    <property type="protein sequence ID" value="CAL4795783.1"/>
    <property type="molecule type" value="Genomic_DNA"/>
</dbReference>
<evidence type="ECO:0000313" key="7">
    <source>
        <dbReference type="EMBL" id="CAL1161846.1"/>
    </source>
</evidence>
<keyword evidence="2" id="KW-0808">Transferase</keyword>
<feature type="region of interest" description="Disordered" evidence="3">
    <location>
        <begin position="1012"/>
        <end position="1031"/>
    </location>
</feature>
<keyword evidence="8" id="KW-0548">Nucleotidyltransferase</keyword>
<dbReference type="OrthoDB" id="415822at2759"/>
<dbReference type="GO" id="GO:0008168">
    <property type="term" value="F:methyltransferase activity"/>
    <property type="evidence" value="ECO:0007669"/>
    <property type="project" value="UniProtKB-KW"/>
</dbReference>
<dbReference type="Gene3D" id="3.40.50.150">
    <property type="entry name" value="Vaccinia Virus protein VP39"/>
    <property type="match status" value="1"/>
</dbReference>
<dbReference type="Pfam" id="PF00078">
    <property type="entry name" value="RVT_1"/>
    <property type="match status" value="1"/>
</dbReference>
<evidence type="ECO:0000313" key="8">
    <source>
        <dbReference type="EMBL" id="CAL4795783.1"/>
    </source>
</evidence>
<evidence type="ECO:0000259" key="5">
    <source>
        <dbReference type="Pfam" id="PF00078"/>
    </source>
</evidence>
<feature type="signal peptide" evidence="4">
    <location>
        <begin position="1"/>
        <end position="15"/>
    </location>
</feature>